<accession>A0A075ADH0</accession>
<proteinExistence type="inferred from homology"/>
<evidence type="ECO:0000256" key="1">
    <source>
        <dbReference type="ARBA" id="ARBA00007944"/>
    </source>
</evidence>
<dbReference type="KEGG" id="ovi:T265_12442"/>
<dbReference type="InterPro" id="IPR046361">
    <property type="entry name" value="EXOC6/Sec15_C"/>
</dbReference>
<feature type="compositionally biased region" description="Polar residues" evidence="5">
    <location>
        <begin position="193"/>
        <end position="217"/>
    </location>
</feature>
<keyword evidence="2" id="KW-0813">Transport</keyword>
<dbReference type="RefSeq" id="XP_009162122.1">
    <property type="nucleotide sequence ID" value="XM_009163858.1"/>
</dbReference>
<dbReference type="Proteomes" id="UP000054324">
    <property type="component" value="Unassembled WGS sequence"/>
</dbReference>
<name>A0A075ADH0_OPIVI</name>
<dbReference type="Gene3D" id="1.10.357.30">
    <property type="entry name" value="Exocyst complex subunit Sec15 C-terminal domain, N-terminal subdomain"/>
    <property type="match status" value="1"/>
</dbReference>
<feature type="compositionally biased region" description="Basic and acidic residues" evidence="5">
    <location>
        <begin position="220"/>
        <end position="235"/>
    </location>
</feature>
<dbReference type="Gene3D" id="1.20.58.670">
    <property type="entry name" value="Dsl1p vesicle tethering complex, Tip20p subunit, domain D"/>
    <property type="match status" value="1"/>
</dbReference>
<evidence type="ECO:0000259" key="6">
    <source>
        <dbReference type="Pfam" id="PF04091"/>
    </source>
</evidence>
<feature type="region of interest" description="Disordered" evidence="5">
    <location>
        <begin position="980"/>
        <end position="1016"/>
    </location>
</feature>
<dbReference type="CTD" id="20326610"/>
<sequence>VLSGKDLLIGLWFEPDVCVFRAAYVNCPTPSVCAKYMDTALDPRITESGTDKESHNTHVEDIDWNDTADGFILPEIDIPHDQVCTLAGLLERTSYTNSPTSSELETTLYSRALNADQSKIKQNSEDVIKGYGEDSTTPLESYFLSTPNLKDNRRSFISKPFKSPGPGTNASAKEITGSADDDSEEGERFDVSANFNIESSNSGKARGNTPQGSQLNAPSRYDKYTFDPPKPEKACPKSKRQKKSRSDVTHSETMTAPKSTVCVTKGPGIMYQLQFCAENCRLQPLFIDKRQEAAGETDKKIQPAHYEYRDPSKSIGTGVHVLRQRYALSTDENPHKANRPVLPPLRVYTDDMTTSRKRVGSAVGRGNGTGNVYLVYRDILFRVRTPAFPISSMKLPVSEDIAAQLTQLGMPTTDSLKNKGILVCRCGFDLLQFHFDMVQTSLNRVELKGTVAVQTEDKMVYLKEKSNITGRMCLLAVPESTYFYQDPMVNIHRLHKHHQLKNVMPLWKYELMRARLAERRGATQTESQLQKVFQQTRGSRLCFEGLDMIITAQAGLLCSEVSSGQDNYNELLYGHQNERFRLKRPPQFVTQSSKKTEDNEAINVSVNKMQLHILATGGFIRSTSNSKVFEMQGGNMSHDRKMWSPVDILSDYIAGSIANVIRKLREHEVAAYKAGVGGPTGELVASFISALDERANERNIEIEKMCAHHYQGFAEATRDLLSIQNDSSTMQSDIQALNTKLEAAVDALSLSVDVCCVSKTRVQDLTSVMLLKPLKTIPDVAHFTLRASGDPDTMACGIYGVGVALSLKAKSALLDWIPVNSRLCAVWLSGFYNHAIPTVPCAHLDTHMTSLFYTEQYNSSCSALSNCKVTLEIIEQCIEALQLTLPILEQYSRVEQSISEGRFHNALRTLEDLERNQLDRVRSYAFSEVMSYRIPIMRAEIKNASLAQLTDFLEHIRKHSVRLGAIAMKESADISGMDSEELLGSIGGGSKESSKMNDPESQTLDSLTGSGRSKQNSGDAAAVVLEKELDELRLVAADCYDEDGTVTGSTTSSKCIPAHLRMEDLVDFGPVYRCLHIHTMLNERPEFERYYCAQRRKQCQLSLSLTMNQQTNLRKYAEFFGGICGFFFIDDYLRHTVPGSSTSFQTYLDELWGATTERLVEFARLNSDACESADELIRLKDYSTLFIRTMTSLGFPAAGLSEMIAWIQRKYHRLLAGQWREKFDMNYADSRCIRIHNVLSAIRFEVILSQDDFTPIKIANSDEMNKLVNLYPPGLTAELDALPYPRQLCYSWMVPRIYKTVRDYIDLCGRFCAHVDLSCSELEDTVNRVTNSLFIDCLNVVLVSSIRQSERMLPRLIQFCTNLEELETVCGHLDAHLQTLIPTAAVNEVVDSSSRNLIPSRHTNQETDLAPNLITGANPPRSRLHGASLLKDIRSLVESLIYDHLNNCVEEFIGMVSYNQASTGELNGSSYPVALNGAVSETSLKPNEHIVDMTTWLSTTFQAFANIPPKVAQTACISVCKCIAAALYRLLLNPQFCELSELSIMQMSADLSQCENFVRTQPVPGVDRQMLWLIFADLRQLLDLFRREDWAVFISSYGKPDNPYDRVSSTVAIRLLERARETEKKRGGILGGLFKGDRDRRRKVDDVLRQLRDIKIHPRQ</sequence>
<keyword evidence="3" id="KW-0268">Exocytosis</keyword>
<feature type="domain" description="Exocyst complex subunit EXOC6/Sec15 C-terminal" evidence="6">
    <location>
        <begin position="1243"/>
        <end position="1618"/>
    </location>
</feature>
<organism evidence="8 9">
    <name type="scientific">Opisthorchis viverrini</name>
    <name type="common">Southeast Asian liver fluke</name>
    <dbReference type="NCBI Taxonomy" id="6198"/>
    <lineage>
        <taxon>Eukaryota</taxon>
        <taxon>Metazoa</taxon>
        <taxon>Spiralia</taxon>
        <taxon>Lophotrochozoa</taxon>
        <taxon>Platyhelminthes</taxon>
        <taxon>Trematoda</taxon>
        <taxon>Digenea</taxon>
        <taxon>Opisthorchiida</taxon>
        <taxon>Opisthorchiata</taxon>
        <taxon>Opisthorchiidae</taxon>
        <taxon>Opisthorchis</taxon>
    </lineage>
</organism>
<dbReference type="GO" id="GO:0006886">
    <property type="term" value="P:intracellular protein transport"/>
    <property type="evidence" value="ECO:0007669"/>
    <property type="project" value="InterPro"/>
</dbReference>
<dbReference type="InterPro" id="IPR042045">
    <property type="entry name" value="EXOC6/Sec15_C_dom1"/>
</dbReference>
<dbReference type="Pfam" id="PF04091">
    <property type="entry name" value="Sec15_C"/>
    <property type="match status" value="1"/>
</dbReference>
<dbReference type="GO" id="GO:0016020">
    <property type="term" value="C:membrane"/>
    <property type="evidence" value="ECO:0007669"/>
    <property type="project" value="TreeGrafter"/>
</dbReference>
<feature type="domain" description="Exocyst complex component EXOC6/Sec15 N-terminal" evidence="7">
    <location>
        <begin position="854"/>
        <end position="968"/>
    </location>
</feature>
<feature type="non-terminal residue" evidence="8">
    <location>
        <position position="1"/>
    </location>
</feature>
<dbReference type="GO" id="GO:0090522">
    <property type="term" value="P:vesicle tethering involved in exocytosis"/>
    <property type="evidence" value="ECO:0007669"/>
    <property type="project" value="InterPro"/>
</dbReference>
<feature type="compositionally biased region" description="Polar residues" evidence="5">
    <location>
        <begin position="999"/>
        <end position="1016"/>
    </location>
</feature>
<evidence type="ECO:0000256" key="2">
    <source>
        <dbReference type="ARBA" id="ARBA00022448"/>
    </source>
</evidence>
<evidence type="ECO:0000256" key="4">
    <source>
        <dbReference type="ARBA" id="ARBA00023054"/>
    </source>
</evidence>
<dbReference type="GO" id="GO:0006893">
    <property type="term" value="P:Golgi to plasma membrane transport"/>
    <property type="evidence" value="ECO:0007669"/>
    <property type="project" value="TreeGrafter"/>
</dbReference>
<evidence type="ECO:0000313" key="8">
    <source>
        <dbReference type="EMBL" id="KER34195.1"/>
    </source>
</evidence>
<dbReference type="GeneID" id="20326610"/>
<keyword evidence="9" id="KW-1185">Reference proteome</keyword>
<reference evidence="8 9" key="1">
    <citation type="submission" date="2013-11" db="EMBL/GenBank/DDBJ databases">
        <title>Opisthorchis viverrini - life in the bile duct.</title>
        <authorList>
            <person name="Young N.D."/>
            <person name="Nagarajan N."/>
            <person name="Lin S.J."/>
            <person name="Korhonen P.K."/>
            <person name="Jex A.R."/>
            <person name="Hall R.S."/>
            <person name="Safavi-Hemami H."/>
            <person name="Kaewkong W."/>
            <person name="Bertrand D."/>
            <person name="Gao S."/>
            <person name="Seet Q."/>
            <person name="Wongkham S."/>
            <person name="Teh B.T."/>
            <person name="Wongkham C."/>
            <person name="Intapan P.M."/>
            <person name="Maleewong W."/>
            <person name="Yang X."/>
            <person name="Hu M."/>
            <person name="Wang Z."/>
            <person name="Hofmann A."/>
            <person name="Sternberg P.W."/>
            <person name="Tan P."/>
            <person name="Wang J."/>
            <person name="Gasser R.B."/>
        </authorList>
    </citation>
    <scope>NUCLEOTIDE SEQUENCE [LARGE SCALE GENOMIC DNA]</scope>
</reference>
<dbReference type="STRING" id="6198.A0A075ADH0"/>
<feature type="region of interest" description="Disordered" evidence="5">
    <location>
        <begin position="154"/>
        <end position="254"/>
    </location>
</feature>
<dbReference type="PANTHER" id="PTHR12702:SF0">
    <property type="entry name" value="EXOCYST COMPLEX COMPONENT 6"/>
    <property type="match status" value="1"/>
</dbReference>
<evidence type="ECO:0000313" key="9">
    <source>
        <dbReference type="Proteomes" id="UP000054324"/>
    </source>
</evidence>
<gene>
    <name evidence="8" type="ORF">T265_12442</name>
</gene>
<dbReference type="OrthoDB" id="10267033at2759"/>
<comment type="similarity">
    <text evidence="1">Belongs to the SEC15 family.</text>
</comment>
<feature type="domain" description="Exocyst complex component EXOC6/Sec15 N-terminal" evidence="7">
    <location>
        <begin position="691"/>
        <end position="755"/>
    </location>
</feature>
<evidence type="ECO:0000256" key="3">
    <source>
        <dbReference type="ARBA" id="ARBA00022483"/>
    </source>
</evidence>
<keyword evidence="4" id="KW-0175">Coiled coil</keyword>
<evidence type="ECO:0000259" key="7">
    <source>
        <dbReference type="Pfam" id="PF20651"/>
    </source>
</evidence>
<evidence type="ECO:0000256" key="5">
    <source>
        <dbReference type="SAM" id="MobiDB-lite"/>
    </source>
</evidence>
<dbReference type="InterPro" id="IPR042044">
    <property type="entry name" value="EXOC6PINT-1/Sec15/Tip20_C_dom2"/>
</dbReference>
<dbReference type="InterPro" id="IPR007225">
    <property type="entry name" value="EXOC6/Sec15"/>
</dbReference>
<dbReference type="GO" id="GO:0000145">
    <property type="term" value="C:exocyst"/>
    <property type="evidence" value="ECO:0007669"/>
    <property type="project" value="TreeGrafter"/>
</dbReference>
<dbReference type="InterPro" id="IPR048359">
    <property type="entry name" value="EXOC6_Sec15_N"/>
</dbReference>
<dbReference type="PANTHER" id="PTHR12702">
    <property type="entry name" value="SEC15"/>
    <property type="match status" value="1"/>
</dbReference>
<dbReference type="EMBL" id="KL596619">
    <property type="protein sequence ID" value="KER34195.1"/>
    <property type="molecule type" value="Genomic_DNA"/>
</dbReference>
<dbReference type="Pfam" id="PF20651">
    <property type="entry name" value="EXOC6_Sec15_N"/>
    <property type="match status" value="2"/>
</dbReference>
<protein>
    <submittedName>
        <fullName evidence="8">Uncharacterized protein</fullName>
    </submittedName>
</protein>